<feature type="compositionally biased region" description="Basic and acidic residues" evidence="1">
    <location>
        <begin position="113"/>
        <end position="140"/>
    </location>
</feature>
<reference evidence="2" key="2">
    <citation type="journal article" date="2024" name="Plant">
        <title>Genomic evolution and insights into agronomic trait innovations of Sesamum species.</title>
        <authorList>
            <person name="Miao H."/>
            <person name="Wang L."/>
            <person name="Qu L."/>
            <person name="Liu H."/>
            <person name="Sun Y."/>
            <person name="Le M."/>
            <person name="Wang Q."/>
            <person name="Wei S."/>
            <person name="Zheng Y."/>
            <person name="Lin W."/>
            <person name="Duan Y."/>
            <person name="Cao H."/>
            <person name="Xiong S."/>
            <person name="Wang X."/>
            <person name="Wei L."/>
            <person name="Li C."/>
            <person name="Ma Q."/>
            <person name="Ju M."/>
            <person name="Zhao R."/>
            <person name="Li G."/>
            <person name="Mu C."/>
            <person name="Tian Q."/>
            <person name="Mei H."/>
            <person name="Zhang T."/>
            <person name="Gao T."/>
            <person name="Zhang H."/>
        </authorList>
    </citation>
    <scope>NUCLEOTIDE SEQUENCE</scope>
    <source>
        <strain evidence="2">G01</strain>
    </source>
</reference>
<organism evidence="2">
    <name type="scientific">Sesamum angustifolium</name>
    <dbReference type="NCBI Taxonomy" id="2727405"/>
    <lineage>
        <taxon>Eukaryota</taxon>
        <taxon>Viridiplantae</taxon>
        <taxon>Streptophyta</taxon>
        <taxon>Embryophyta</taxon>
        <taxon>Tracheophyta</taxon>
        <taxon>Spermatophyta</taxon>
        <taxon>Magnoliopsida</taxon>
        <taxon>eudicotyledons</taxon>
        <taxon>Gunneridae</taxon>
        <taxon>Pentapetalae</taxon>
        <taxon>asterids</taxon>
        <taxon>lamiids</taxon>
        <taxon>Lamiales</taxon>
        <taxon>Pedaliaceae</taxon>
        <taxon>Sesamum</taxon>
    </lineage>
</organism>
<dbReference type="EMBL" id="JACGWK010000014">
    <property type="protein sequence ID" value="KAL0317368.1"/>
    <property type="molecule type" value="Genomic_DNA"/>
</dbReference>
<dbReference type="AlphaFoldDB" id="A0AAW2LF79"/>
<dbReference type="PANTHER" id="PTHR33240:SF15">
    <property type="entry name" value="GAG-PRO-LIKE PROTEIN"/>
    <property type="match status" value="1"/>
</dbReference>
<comment type="caution">
    <text evidence="2">The sequence shown here is derived from an EMBL/GenBank/DDBJ whole genome shotgun (WGS) entry which is preliminary data.</text>
</comment>
<dbReference type="PANTHER" id="PTHR33240">
    <property type="entry name" value="OS08G0508500 PROTEIN"/>
    <property type="match status" value="1"/>
</dbReference>
<protein>
    <submittedName>
        <fullName evidence="2">Uncharacterized protein</fullName>
    </submittedName>
</protein>
<evidence type="ECO:0000256" key="1">
    <source>
        <dbReference type="SAM" id="MobiDB-lite"/>
    </source>
</evidence>
<proteinExistence type="predicted"/>
<sequence length="182" mass="20203">MQLGDVPLEAVDISLYGFVGEVVHPRGMISLPLTMRTALLKKTCLLKFLVVDFLSAYNVIFGRPTLNAVRAIISTYHMKIKFPISGGVGEAEADTLQVLKFYVEAIRRGKKRKLEESPKIEDSNKRGKDPVPSLEPDKETPATVQPVEELLTIELKSGDPGKVPKIGSKMMENVQNQVVNWL</sequence>
<name>A0AAW2LF79_9LAMI</name>
<gene>
    <name evidence="2" type="ORF">Sangu_2151100</name>
</gene>
<feature type="region of interest" description="Disordered" evidence="1">
    <location>
        <begin position="113"/>
        <end position="145"/>
    </location>
</feature>
<reference evidence="2" key="1">
    <citation type="submission" date="2020-06" db="EMBL/GenBank/DDBJ databases">
        <authorList>
            <person name="Li T."/>
            <person name="Hu X."/>
            <person name="Zhang T."/>
            <person name="Song X."/>
            <person name="Zhang H."/>
            <person name="Dai N."/>
            <person name="Sheng W."/>
            <person name="Hou X."/>
            <person name="Wei L."/>
        </authorList>
    </citation>
    <scope>NUCLEOTIDE SEQUENCE</scope>
    <source>
        <strain evidence="2">G01</strain>
        <tissue evidence="2">Leaf</tissue>
    </source>
</reference>
<evidence type="ECO:0000313" key="2">
    <source>
        <dbReference type="EMBL" id="KAL0317368.1"/>
    </source>
</evidence>
<accession>A0AAW2LF79</accession>